<proteinExistence type="predicted"/>
<dbReference type="GO" id="GO:0015297">
    <property type="term" value="F:antiporter activity"/>
    <property type="evidence" value="ECO:0007669"/>
    <property type="project" value="InterPro"/>
</dbReference>
<dbReference type="AlphaFoldDB" id="A0A3E2WX47"/>
<name>A0A3E2WX47_9FIRM</name>
<keyword evidence="1" id="KW-0472">Membrane</keyword>
<dbReference type="Pfam" id="PF01554">
    <property type="entry name" value="MatE"/>
    <property type="match status" value="1"/>
</dbReference>
<dbReference type="GO" id="GO:0016020">
    <property type="term" value="C:membrane"/>
    <property type="evidence" value="ECO:0007669"/>
    <property type="project" value="InterPro"/>
</dbReference>
<protein>
    <recommendedName>
        <fullName evidence="4">MATE efflux family protein</fullName>
    </recommendedName>
</protein>
<keyword evidence="1" id="KW-1133">Transmembrane helix</keyword>
<feature type="transmembrane region" description="Helical" evidence="1">
    <location>
        <begin position="53"/>
        <end position="75"/>
    </location>
</feature>
<evidence type="ECO:0000313" key="3">
    <source>
        <dbReference type="Proteomes" id="UP000261111"/>
    </source>
</evidence>
<evidence type="ECO:0000256" key="1">
    <source>
        <dbReference type="SAM" id="Phobius"/>
    </source>
</evidence>
<dbReference type="GO" id="GO:0042910">
    <property type="term" value="F:xenobiotic transmembrane transporter activity"/>
    <property type="evidence" value="ECO:0007669"/>
    <property type="project" value="InterPro"/>
</dbReference>
<keyword evidence="1" id="KW-0812">Transmembrane</keyword>
<evidence type="ECO:0008006" key="4">
    <source>
        <dbReference type="Google" id="ProtNLM"/>
    </source>
</evidence>
<dbReference type="InterPro" id="IPR002528">
    <property type="entry name" value="MATE_fam"/>
</dbReference>
<dbReference type="PANTHER" id="PTHR42925:SF2">
    <property type="entry name" value="NA+ DRIVEN MULTIDRUG EFFLUX PUMP"/>
    <property type="match status" value="1"/>
</dbReference>
<organism evidence="2 3">
    <name type="scientific">Hungatella hathewayi</name>
    <dbReference type="NCBI Taxonomy" id="154046"/>
    <lineage>
        <taxon>Bacteria</taxon>
        <taxon>Bacillati</taxon>
        <taxon>Bacillota</taxon>
        <taxon>Clostridia</taxon>
        <taxon>Lachnospirales</taxon>
        <taxon>Lachnospiraceae</taxon>
        <taxon>Hungatella</taxon>
    </lineage>
</organism>
<feature type="transmembrane region" description="Helical" evidence="1">
    <location>
        <begin position="87"/>
        <end position="106"/>
    </location>
</feature>
<reference evidence="2 3" key="1">
    <citation type="submission" date="2018-08" db="EMBL/GenBank/DDBJ databases">
        <title>A genome reference for cultivated species of the human gut microbiota.</title>
        <authorList>
            <person name="Zou Y."/>
            <person name="Xue W."/>
            <person name="Luo G."/>
        </authorList>
    </citation>
    <scope>NUCLEOTIDE SEQUENCE [LARGE SCALE GENOMIC DNA]</scope>
    <source>
        <strain evidence="2 3">AF19-21</strain>
    </source>
</reference>
<evidence type="ECO:0000313" key="2">
    <source>
        <dbReference type="EMBL" id="RGC32619.1"/>
    </source>
</evidence>
<comment type="caution">
    <text evidence="2">The sequence shown here is derived from an EMBL/GenBank/DDBJ whole genome shotgun (WGS) entry which is preliminary data.</text>
</comment>
<dbReference type="InterPro" id="IPR047135">
    <property type="entry name" value="YsiQ"/>
</dbReference>
<dbReference type="EMBL" id="QVIA01000008">
    <property type="protein sequence ID" value="RGC32619.1"/>
    <property type="molecule type" value="Genomic_DNA"/>
</dbReference>
<sequence>MYSPRIDRAFFRMVFTLVLPIAVQQLINACITSADIMMLGRVSESAIAGVSLAGQVSFLLNLILIGISSGASILCSQYWGKKDLRSIEELMGFSLCAGLFFFRNLYGYCILRSLVSHGPFHFRSGNCRSGSTISADRMLFLSLKLWYFYLFKYHEKHGACENIFYYLPVFAPD</sequence>
<accession>A0A3E2WX47</accession>
<dbReference type="Proteomes" id="UP000261111">
    <property type="component" value="Unassembled WGS sequence"/>
</dbReference>
<dbReference type="PANTHER" id="PTHR42925">
    <property type="entry name" value="MULTIDRUG AND TOXIN EFFLUX PROTEIN MATE FAMILY"/>
    <property type="match status" value="1"/>
</dbReference>
<gene>
    <name evidence="2" type="ORF">DWX41_08615</name>
</gene>